<proteinExistence type="predicted"/>
<dbReference type="AlphaFoldDB" id="A0A1B0C4K3"/>
<keyword evidence="2" id="KW-1185">Reference proteome</keyword>
<dbReference type="VEuPathDB" id="VectorBase:GPPI048970"/>
<protein>
    <submittedName>
        <fullName evidence="1">Uncharacterized protein</fullName>
    </submittedName>
</protein>
<evidence type="ECO:0000313" key="2">
    <source>
        <dbReference type="Proteomes" id="UP000092460"/>
    </source>
</evidence>
<organism evidence="1 2">
    <name type="scientific">Glossina palpalis gambiensis</name>
    <dbReference type="NCBI Taxonomy" id="67801"/>
    <lineage>
        <taxon>Eukaryota</taxon>
        <taxon>Metazoa</taxon>
        <taxon>Ecdysozoa</taxon>
        <taxon>Arthropoda</taxon>
        <taxon>Hexapoda</taxon>
        <taxon>Insecta</taxon>
        <taxon>Pterygota</taxon>
        <taxon>Neoptera</taxon>
        <taxon>Endopterygota</taxon>
        <taxon>Diptera</taxon>
        <taxon>Brachycera</taxon>
        <taxon>Muscomorpha</taxon>
        <taxon>Hippoboscoidea</taxon>
        <taxon>Glossinidae</taxon>
        <taxon>Glossina</taxon>
    </lineage>
</organism>
<reference evidence="1" key="2">
    <citation type="submission" date="2020-05" db="UniProtKB">
        <authorList>
            <consortium name="EnsemblMetazoa"/>
        </authorList>
    </citation>
    <scope>IDENTIFICATION</scope>
    <source>
        <strain evidence="1">IAEA</strain>
    </source>
</reference>
<sequence>MIYESAIKLSNFDSKHTYNYLNHLSAAAMPIGVVGGFNCEENFTTVSRSLPSPSTTPPVGI</sequence>
<dbReference type="EnsemblMetazoa" id="GPPI048970-RA">
    <property type="protein sequence ID" value="GPPI048970-PA"/>
    <property type="gene ID" value="GPPI048970"/>
</dbReference>
<dbReference type="EMBL" id="JXJN01025516">
    <property type="status" value="NOT_ANNOTATED_CDS"/>
    <property type="molecule type" value="Genomic_DNA"/>
</dbReference>
<evidence type="ECO:0000313" key="1">
    <source>
        <dbReference type="EnsemblMetazoa" id="GPPI048970-PA"/>
    </source>
</evidence>
<reference evidence="2" key="1">
    <citation type="submission" date="2015-01" db="EMBL/GenBank/DDBJ databases">
        <authorList>
            <person name="Aksoy S."/>
            <person name="Warren W."/>
            <person name="Wilson R.K."/>
        </authorList>
    </citation>
    <scope>NUCLEOTIDE SEQUENCE [LARGE SCALE GENOMIC DNA]</scope>
    <source>
        <strain evidence="2">IAEA</strain>
    </source>
</reference>
<name>A0A1B0C4K3_9MUSC</name>
<accession>A0A1B0C4K3</accession>
<dbReference type="Proteomes" id="UP000092460">
    <property type="component" value="Unassembled WGS sequence"/>
</dbReference>